<proteinExistence type="inferred from homology"/>
<evidence type="ECO:0000313" key="5">
    <source>
        <dbReference type="Proteomes" id="UP000466794"/>
    </source>
</evidence>
<dbReference type="EMBL" id="WRPP01000007">
    <property type="protein sequence ID" value="MVU81705.1"/>
    <property type="molecule type" value="Genomic_DNA"/>
</dbReference>
<dbReference type="InterPro" id="IPR014729">
    <property type="entry name" value="Rossmann-like_a/b/a_fold"/>
</dbReference>
<comment type="caution">
    <text evidence="4">The sequence shown here is derived from an EMBL/GenBank/DDBJ whole genome shotgun (WGS) entry which is preliminary data.</text>
</comment>
<organism evidence="4 5">
    <name type="scientific">Nocardia terrae</name>
    <dbReference type="NCBI Taxonomy" id="2675851"/>
    <lineage>
        <taxon>Bacteria</taxon>
        <taxon>Bacillati</taxon>
        <taxon>Actinomycetota</taxon>
        <taxon>Actinomycetes</taxon>
        <taxon>Mycobacteriales</taxon>
        <taxon>Nocardiaceae</taxon>
        <taxon>Nocardia</taxon>
    </lineage>
</organism>
<evidence type="ECO:0000313" key="4">
    <source>
        <dbReference type="EMBL" id="MVU81705.1"/>
    </source>
</evidence>
<dbReference type="PANTHER" id="PTHR46268:SF6">
    <property type="entry name" value="UNIVERSAL STRESS PROTEIN UP12"/>
    <property type="match status" value="1"/>
</dbReference>
<feature type="domain" description="UspA" evidence="3">
    <location>
        <begin position="60"/>
        <end position="195"/>
    </location>
</feature>
<feature type="region of interest" description="Disordered" evidence="2">
    <location>
        <begin position="1"/>
        <end position="43"/>
    </location>
</feature>
<protein>
    <submittedName>
        <fullName evidence="4">Universal stress protein</fullName>
    </submittedName>
</protein>
<dbReference type="PRINTS" id="PR01438">
    <property type="entry name" value="UNVRSLSTRESS"/>
</dbReference>
<dbReference type="Pfam" id="PF00582">
    <property type="entry name" value="Usp"/>
    <property type="match status" value="2"/>
</dbReference>
<dbReference type="PANTHER" id="PTHR46268">
    <property type="entry name" value="STRESS RESPONSE PROTEIN NHAX"/>
    <property type="match status" value="1"/>
</dbReference>
<dbReference type="SUPFAM" id="SSF52402">
    <property type="entry name" value="Adenine nucleotide alpha hydrolases-like"/>
    <property type="match status" value="2"/>
</dbReference>
<sequence length="334" mass="34990">MRAGDSPCRGPAESRTPLGEAAGVFAPPGRRVGSDRSAIPQPHRMIHGGRGLSMSIGEAVVVAVDESAGSAVAWAAHTAALHRAPLHLLRILEVTPDQGLGLGTTITTEDYSRFEEHGNWLLETAAAEAAKSDPGLTITTELATGAVIPALLERTHEARMLVGGARGGGALRRALLGSVSSVLARRSHCPFVVVRDGVPLPPDLATRPILVGVDGTKISEPAIAAALDEASARGVDVIALHAEGSSDDPEMDALDDYVLAESLAGWQERYPNVRIDRETTHDRPERSLLELSTATQLLVVGTRGRGGFTSKVFGSTSQSLLLSVQTPIMIAPTP</sequence>
<evidence type="ECO:0000256" key="1">
    <source>
        <dbReference type="ARBA" id="ARBA00008791"/>
    </source>
</evidence>
<evidence type="ECO:0000256" key="2">
    <source>
        <dbReference type="SAM" id="MobiDB-lite"/>
    </source>
</evidence>
<dbReference type="Proteomes" id="UP000466794">
    <property type="component" value="Unassembled WGS sequence"/>
</dbReference>
<dbReference type="InterPro" id="IPR006015">
    <property type="entry name" value="Universal_stress_UspA"/>
</dbReference>
<comment type="similarity">
    <text evidence="1">Belongs to the universal stress protein A family.</text>
</comment>
<dbReference type="AlphaFoldDB" id="A0A7K1V4Y0"/>
<feature type="domain" description="UspA" evidence="3">
    <location>
        <begin position="207"/>
        <end position="331"/>
    </location>
</feature>
<dbReference type="Gene3D" id="3.40.50.620">
    <property type="entry name" value="HUPs"/>
    <property type="match status" value="2"/>
</dbReference>
<dbReference type="InterPro" id="IPR006016">
    <property type="entry name" value="UspA"/>
</dbReference>
<reference evidence="4 5" key="1">
    <citation type="submission" date="2019-12" db="EMBL/GenBank/DDBJ databases">
        <title>Nocardia sp. nov. ET3-3 isolated from soil.</title>
        <authorList>
            <person name="Kanchanasin P."/>
            <person name="Tanasupawat S."/>
            <person name="Yuki M."/>
            <person name="Kudo T."/>
        </authorList>
    </citation>
    <scope>NUCLEOTIDE SEQUENCE [LARGE SCALE GENOMIC DNA]</scope>
    <source>
        <strain evidence="4 5">ET3-3</strain>
    </source>
</reference>
<evidence type="ECO:0000259" key="3">
    <source>
        <dbReference type="Pfam" id="PF00582"/>
    </source>
</evidence>
<accession>A0A7K1V4Y0</accession>
<keyword evidence="5" id="KW-1185">Reference proteome</keyword>
<name>A0A7K1V4Y0_9NOCA</name>
<gene>
    <name evidence="4" type="ORF">GPX89_31275</name>
</gene>